<evidence type="ECO:0000313" key="3">
    <source>
        <dbReference type="Proteomes" id="UP000279236"/>
    </source>
</evidence>
<comment type="caution">
    <text evidence="2">The sequence shown here is derived from an EMBL/GenBank/DDBJ whole genome shotgun (WGS) entry which is preliminary data.</text>
</comment>
<accession>A0A427XQM2</accession>
<dbReference type="OrthoDB" id="2575467at2759"/>
<dbReference type="GeneID" id="39593107"/>
<name>A0A427XQM2_9TREE</name>
<dbReference type="EMBL" id="RSCE01000007">
    <property type="protein sequence ID" value="RSH81130.1"/>
    <property type="molecule type" value="Genomic_DNA"/>
</dbReference>
<proteinExistence type="predicted"/>
<sequence length="337" mass="34274">MQVRPPTTERYIPPTAPHVPIHAVQSLIPRLATAINDIDGLKAQLAAGNADGSMPSWDTLLQRYAMLLGRVHALSSYVAQPPSKGPGLPSVRSAAVPPGPPGAAAAAAAAGAGGAASVPGAPGADAAQPPALAHYLVHPLRPLPPDANPIAPDVLFQAINTLPLPALAGAQAELLGGGGAASDSAASTSAAAAGLSSSKGFMGAEALAKLDETALTTFTTDLRARLDRESHRATAMVREIQRREEEFDWTMRVGEEEEEKDDLFDDDEEDVDMKPAPVPNPREGWSVADYLRLLDTGRPPEQAPAPAAQAATGAAGAAAPASTSPAVAAGLVPGPSA</sequence>
<gene>
    <name evidence="2" type="ORF">EHS24_008564</name>
</gene>
<dbReference type="Proteomes" id="UP000279236">
    <property type="component" value="Unassembled WGS sequence"/>
</dbReference>
<protein>
    <submittedName>
        <fullName evidence="2">Uncharacterized protein</fullName>
    </submittedName>
</protein>
<feature type="compositionally biased region" description="Low complexity" evidence="1">
    <location>
        <begin position="304"/>
        <end position="329"/>
    </location>
</feature>
<keyword evidence="3" id="KW-1185">Reference proteome</keyword>
<dbReference type="AlphaFoldDB" id="A0A427XQM2"/>
<evidence type="ECO:0000256" key="1">
    <source>
        <dbReference type="SAM" id="MobiDB-lite"/>
    </source>
</evidence>
<feature type="compositionally biased region" description="Acidic residues" evidence="1">
    <location>
        <begin position="255"/>
        <end position="271"/>
    </location>
</feature>
<organism evidence="2 3">
    <name type="scientific">Apiotrichum porosum</name>
    <dbReference type="NCBI Taxonomy" id="105984"/>
    <lineage>
        <taxon>Eukaryota</taxon>
        <taxon>Fungi</taxon>
        <taxon>Dikarya</taxon>
        <taxon>Basidiomycota</taxon>
        <taxon>Agaricomycotina</taxon>
        <taxon>Tremellomycetes</taxon>
        <taxon>Trichosporonales</taxon>
        <taxon>Trichosporonaceae</taxon>
        <taxon>Apiotrichum</taxon>
    </lineage>
</organism>
<feature type="region of interest" description="Disordered" evidence="1">
    <location>
        <begin position="296"/>
        <end position="337"/>
    </location>
</feature>
<evidence type="ECO:0000313" key="2">
    <source>
        <dbReference type="EMBL" id="RSH81130.1"/>
    </source>
</evidence>
<feature type="compositionally biased region" description="Low complexity" evidence="1">
    <location>
        <begin position="89"/>
        <end position="106"/>
    </location>
</feature>
<feature type="region of interest" description="Disordered" evidence="1">
    <location>
        <begin position="82"/>
        <end position="106"/>
    </location>
</feature>
<feature type="region of interest" description="Disordered" evidence="1">
    <location>
        <begin position="255"/>
        <end position="284"/>
    </location>
</feature>
<dbReference type="Gene3D" id="1.20.58.1710">
    <property type="match status" value="1"/>
</dbReference>
<reference evidence="2 3" key="1">
    <citation type="submission" date="2018-11" db="EMBL/GenBank/DDBJ databases">
        <title>Genome sequence of Apiotrichum porosum DSM 27194.</title>
        <authorList>
            <person name="Aliyu H."/>
            <person name="Gorte O."/>
            <person name="Ochsenreither K."/>
        </authorList>
    </citation>
    <scope>NUCLEOTIDE SEQUENCE [LARGE SCALE GENOMIC DNA]</scope>
    <source>
        <strain evidence="2 3">DSM 27194</strain>
    </source>
</reference>
<dbReference type="RefSeq" id="XP_028475849.1">
    <property type="nucleotide sequence ID" value="XM_028623875.1"/>
</dbReference>